<name>A0A8C8VJS7_9SAUR</name>
<dbReference type="Proteomes" id="UP000694393">
    <property type="component" value="Unplaced"/>
</dbReference>
<protein>
    <submittedName>
        <fullName evidence="6">Leucine rich repeat containing 36</fullName>
    </submittedName>
</protein>
<dbReference type="InterPro" id="IPR055320">
    <property type="entry name" value="CEP72-like"/>
</dbReference>
<feature type="compositionally biased region" description="Polar residues" evidence="5">
    <location>
        <begin position="315"/>
        <end position="343"/>
    </location>
</feature>
<reference evidence="6" key="1">
    <citation type="submission" date="2025-08" db="UniProtKB">
        <authorList>
            <consortium name="Ensembl"/>
        </authorList>
    </citation>
    <scope>IDENTIFICATION</scope>
</reference>
<sequence length="659" mass="74103">HSSPGQVMPECLRTSFLSEQVESLSLQGTYTGKIHSLGDAFKNFKSLQSLDLSKNLIGIEYLYLLQNLNLYYNHISSLLEVSRLQTLPVLTELDLHLSPVIRKESDYRLFTVYTLQILGKLDDIIIRESERKAAKLHFALKGKEEKYVYSKIRAGLTRGGFRVTFSDSKSIDSSLEREIIGKPSLYYLNQDISSTKKLDMSDTNKTNPYKLCRDTSLDSFDHLYLSSTLQNKDLKRLQKDKRSTNFRDCSVSLAHETKTISQSASGDLLITRTEMDNSTQGLLKLSSDLSTSTHLNSDPVLLANRFSTLSSRFSDLTSRHQPSSAETLLENSQPATMRKTSSAMPRKDSESAANRCLSPSRMRYKQSDRLHSSPSPQHCFKESNKESVPGDPSNDTSIRESQSPKRTEKTSHIAAVLQQLLELVDYYWDGAGSLLLNKNFLSKLFHFNLNEPPLNSVDIGSDSGKIFNYSESVLILQTFILFSQILDLVEQQQAKGLEESHVSSSRLQKMDCAAASNSNFSGSHSLTYEELLRKNELLNVQVESLTLELKQYKKLQETVNLLQESQRYDEWLEVLHNTEAKSTRKLGQQRHVNGRDFPMGVGTPPPREAVAMGFSCTYSHGRGPPISIGDIFTEAVQLCCCCVLSVDLPGLFLQKKPLA</sequence>
<dbReference type="PANTHER" id="PTHR23311:SF6">
    <property type="entry name" value="LEUCINE-RICH REPEAT-CONTAINING PROTEIN 36"/>
    <property type="match status" value="1"/>
</dbReference>
<evidence type="ECO:0000256" key="4">
    <source>
        <dbReference type="SAM" id="Coils"/>
    </source>
</evidence>
<proteinExistence type="predicted"/>
<organism evidence="6 7">
    <name type="scientific">Pelusios castaneus</name>
    <name type="common">West African mud turtle</name>
    <dbReference type="NCBI Taxonomy" id="367368"/>
    <lineage>
        <taxon>Eukaryota</taxon>
        <taxon>Metazoa</taxon>
        <taxon>Chordata</taxon>
        <taxon>Craniata</taxon>
        <taxon>Vertebrata</taxon>
        <taxon>Euteleostomi</taxon>
        <taxon>Archelosauria</taxon>
        <taxon>Testudinata</taxon>
        <taxon>Testudines</taxon>
        <taxon>Pleurodira</taxon>
        <taxon>Pelomedusidae</taxon>
        <taxon>Pelusios</taxon>
    </lineage>
</organism>
<evidence type="ECO:0000313" key="7">
    <source>
        <dbReference type="Proteomes" id="UP000694393"/>
    </source>
</evidence>
<evidence type="ECO:0000256" key="5">
    <source>
        <dbReference type="SAM" id="MobiDB-lite"/>
    </source>
</evidence>
<evidence type="ECO:0000256" key="2">
    <source>
        <dbReference type="ARBA" id="ARBA00022737"/>
    </source>
</evidence>
<dbReference type="SUPFAM" id="SSF52058">
    <property type="entry name" value="L domain-like"/>
    <property type="match status" value="1"/>
</dbReference>
<feature type="coiled-coil region" evidence="4">
    <location>
        <begin position="528"/>
        <end position="555"/>
    </location>
</feature>
<dbReference type="PROSITE" id="PS51450">
    <property type="entry name" value="LRR"/>
    <property type="match status" value="1"/>
</dbReference>
<keyword evidence="2" id="KW-0677">Repeat</keyword>
<evidence type="ECO:0000256" key="3">
    <source>
        <dbReference type="ARBA" id="ARBA00023054"/>
    </source>
</evidence>
<dbReference type="InterPro" id="IPR032675">
    <property type="entry name" value="LRR_dom_sf"/>
</dbReference>
<keyword evidence="3 4" id="KW-0175">Coiled coil</keyword>
<keyword evidence="7" id="KW-1185">Reference proteome</keyword>
<dbReference type="Gene3D" id="3.80.10.10">
    <property type="entry name" value="Ribonuclease Inhibitor"/>
    <property type="match status" value="1"/>
</dbReference>
<evidence type="ECO:0000313" key="6">
    <source>
        <dbReference type="Ensembl" id="ENSPCEP00000012799.1"/>
    </source>
</evidence>
<dbReference type="AlphaFoldDB" id="A0A8C8VJS7"/>
<feature type="region of interest" description="Disordered" evidence="5">
    <location>
        <begin position="315"/>
        <end position="410"/>
    </location>
</feature>
<evidence type="ECO:0000256" key="1">
    <source>
        <dbReference type="ARBA" id="ARBA00022614"/>
    </source>
</evidence>
<dbReference type="InterPro" id="IPR001611">
    <property type="entry name" value="Leu-rich_rpt"/>
</dbReference>
<reference evidence="6" key="2">
    <citation type="submission" date="2025-09" db="UniProtKB">
        <authorList>
            <consortium name="Ensembl"/>
        </authorList>
    </citation>
    <scope>IDENTIFICATION</scope>
</reference>
<dbReference type="PANTHER" id="PTHR23311">
    <property type="entry name" value="HEAT SHOCK REGULATED 2"/>
    <property type="match status" value="1"/>
</dbReference>
<keyword evidence="1" id="KW-0433">Leucine-rich repeat</keyword>
<dbReference type="Ensembl" id="ENSPCET00000013261.1">
    <property type="protein sequence ID" value="ENSPCEP00000012799.1"/>
    <property type="gene ID" value="ENSPCEG00000010075.1"/>
</dbReference>
<accession>A0A8C8VJS7</accession>